<keyword evidence="2" id="KW-0677">Repeat</keyword>
<feature type="domain" description="Nephrocystin 3 helical" evidence="6">
    <location>
        <begin position="94"/>
        <end position="193"/>
    </location>
</feature>
<comment type="caution">
    <text evidence="8">The sequence shown here is derived from an EMBL/GenBank/DDBJ whole genome shotgun (WGS) entry which is preliminary data.</text>
</comment>
<proteinExistence type="predicted"/>
<evidence type="ECO:0000259" key="7">
    <source>
        <dbReference type="Pfam" id="PF24885"/>
    </source>
</evidence>
<name>A0A2P4SKW6_BAMTH</name>
<dbReference type="SMART" id="SM00028">
    <property type="entry name" value="TPR"/>
    <property type="match status" value="3"/>
</dbReference>
<evidence type="ECO:0000256" key="4">
    <source>
        <dbReference type="ARBA" id="ARBA00040387"/>
    </source>
</evidence>
<keyword evidence="1" id="KW-0879">Wnt signaling pathway</keyword>
<evidence type="ECO:0000313" key="8">
    <source>
        <dbReference type="EMBL" id="POI24749.1"/>
    </source>
</evidence>
<dbReference type="InterPro" id="IPR019734">
    <property type="entry name" value="TPR_rpt"/>
</dbReference>
<dbReference type="GO" id="GO:0007368">
    <property type="term" value="P:determination of left/right symmetry"/>
    <property type="evidence" value="ECO:0007669"/>
    <property type="project" value="TreeGrafter"/>
</dbReference>
<dbReference type="Pfam" id="PF24885">
    <property type="entry name" value="TPR_NPHP3"/>
    <property type="match status" value="1"/>
</dbReference>
<dbReference type="InterPro" id="IPR056883">
    <property type="entry name" value="NPHP3_hel"/>
</dbReference>
<dbReference type="Gene3D" id="1.25.40.10">
    <property type="entry name" value="Tetratricopeptide repeat domain"/>
    <property type="match status" value="1"/>
</dbReference>
<dbReference type="InterPro" id="IPR056885">
    <property type="entry name" value="TPR_NPHP3"/>
</dbReference>
<reference evidence="8 9" key="1">
    <citation type="submission" date="2018-01" db="EMBL/GenBank/DDBJ databases">
        <title>Comparison of the Chinese Bamboo Partridge and Red Junglefowl genome sequences highlights the importance of demography in genome evolution.</title>
        <authorList>
            <person name="Tiley G.P."/>
            <person name="Kimball R.T."/>
            <person name="Braun E.L."/>
            <person name="Burleigh J.G."/>
        </authorList>
    </citation>
    <scope>NUCLEOTIDE SEQUENCE [LARGE SCALE GENOMIC DNA]</scope>
    <source>
        <strain evidence="8">RTK389</strain>
        <tissue evidence="8">Blood</tissue>
    </source>
</reference>
<gene>
    <name evidence="8" type="ORF">CIB84_011501</name>
</gene>
<dbReference type="GO" id="GO:0060026">
    <property type="term" value="P:convergent extension"/>
    <property type="evidence" value="ECO:0007669"/>
    <property type="project" value="TreeGrafter"/>
</dbReference>
<sequence length="432" mass="49888">LMQHSWLVSPLTLDPAKLLEEFPRWLEKLSARHQGSIIIIIDSIDQIQQAEKHMKWLIDPLPVNVRVIVSVNVETCPQAWRLWPTLHLDPLNSKDVKALISAECSSANVKLTKEQEKKLERHCRSATTCNALYVTLLGKTIARVGSTGNIDETLQQCFQCQDTVSLYRLVLRSIQESLCSDKEKGLLREAWEMVRLEYMEEGPNVISAYRQKLVDYFTMQLSRDRVTWRSADELPWLFQQQGDKQKLHKCLLNLFVSQNLYKRGHFAELLSYWQLVGKDKSSMAAEYFDSLKEYEKSCEGEESMICLADLYETLGRFLKDLGLLSQAVAPLQRSLEIRETALDPDHPRVAQSLHQLAGVYVQWKKFGNAEQLYKQALEISENAYGAEHPRVARELDALAMLYQKQNKYEQAEQLRKKSFKIRQKAARRKGSL</sequence>
<dbReference type="GO" id="GO:0060993">
    <property type="term" value="P:kidney morphogenesis"/>
    <property type="evidence" value="ECO:0007669"/>
    <property type="project" value="TreeGrafter"/>
</dbReference>
<keyword evidence="3 5" id="KW-0802">TPR repeat</keyword>
<dbReference type="GO" id="GO:0097543">
    <property type="term" value="C:ciliary inversin compartment"/>
    <property type="evidence" value="ECO:0007669"/>
    <property type="project" value="TreeGrafter"/>
</dbReference>
<dbReference type="PANTHER" id="PTHR45641:SF19">
    <property type="entry name" value="NEPHROCYSTIN-3"/>
    <property type="match status" value="1"/>
</dbReference>
<evidence type="ECO:0000256" key="2">
    <source>
        <dbReference type="ARBA" id="ARBA00022737"/>
    </source>
</evidence>
<protein>
    <recommendedName>
        <fullName evidence="4">Nephrocystin-3</fullName>
    </recommendedName>
</protein>
<feature type="domain" description="Nephrocystin-3 TPR-repeats region" evidence="7">
    <location>
        <begin position="210"/>
        <end position="429"/>
    </location>
</feature>
<dbReference type="InterPro" id="IPR027417">
    <property type="entry name" value="P-loop_NTPase"/>
</dbReference>
<evidence type="ECO:0000256" key="3">
    <source>
        <dbReference type="ARBA" id="ARBA00022803"/>
    </source>
</evidence>
<organism evidence="8 9">
    <name type="scientific">Bambusicola thoracicus</name>
    <name type="common">Chinese bamboo-partridge</name>
    <name type="synonym">Perdix thoracica</name>
    <dbReference type="NCBI Taxonomy" id="9083"/>
    <lineage>
        <taxon>Eukaryota</taxon>
        <taxon>Metazoa</taxon>
        <taxon>Chordata</taxon>
        <taxon>Craniata</taxon>
        <taxon>Vertebrata</taxon>
        <taxon>Euteleostomi</taxon>
        <taxon>Archelosauria</taxon>
        <taxon>Archosauria</taxon>
        <taxon>Dinosauria</taxon>
        <taxon>Saurischia</taxon>
        <taxon>Theropoda</taxon>
        <taxon>Coelurosauria</taxon>
        <taxon>Aves</taxon>
        <taxon>Neognathae</taxon>
        <taxon>Galloanserae</taxon>
        <taxon>Galliformes</taxon>
        <taxon>Phasianidae</taxon>
        <taxon>Perdicinae</taxon>
        <taxon>Bambusicola</taxon>
    </lineage>
</organism>
<dbReference type="SUPFAM" id="SSF48452">
    <property type="entry name" value="TPR-like"/>
    <property type="match status" value="1"/>
</dbReference>
<dbReference type="PANTHER" id="PTHR45641">
    <property type="entry name" value="TETRATRICOPEPTIDE REPEAT PROTEIN (AFU_ORTHOLOGUE AFUA_6G03870)"/>
    <property type="match status" value="1"/>
</dbReference>
<feature type="non-terminal residue" evidence="8">
    <location>
        <position position="1"/>
    </location>
</feature>
<dbReference type="InterPro" id="IPR011990">
    <property type="entry name" value="TPR-like_helical_dom_sf"/>
</dbReference>
<dbReference type="Proteomes" id="UP000237246">
    <property type="component" value="Unassembled WGS sequence"/>
</dbReference>
<evidence type="ECO:0000313" key="9">
    <source>
        <dbReference type="Proteomes" id="UP000237246"/>
    </source>
</evidence>
<dbReference type="GO" id="GO:0097546">
    <property type="term" value="C:ciliary base"/>
    <property type="evidence" value="ECO:0007669"/>
    <property type="project" value="TreeGrafter"/>
</dbReference>
<evidence type="ECO:0000256" key="5">
    <source>
        <dbReference type="PROSITE-ProRule" id="PRU00339"/>
    </source>
</evidence>
<dbReference type="PROSITE" id="PS50005">
    <property type="entry name" value="TPR"/>
    <property type="match status" value="1"/>
</dbReference>
<feature type="non-terminal residue" evidence="8">
    <location>
        <position position="432"/>
    </location>
</feature>
<dbReference type="AlphaFoldDB" id="A0A2P4SKW6"/>
<evidence type="ECO:0000259" key="6">
    <source>
        <dbReference type="Pfam" id="PF24884"/>
    </source>
</evidence>
<keyword evidence="9" id="KW-1185">Reference proteome</keyword>
<accession>A0A2P4SKW6</accession>
<dbReference type="EMBL" id="PPHD01038811">
    <property type="protein sequence ID" value="POI24749.1"/>
    <property type="molecule type" value="Genomic_DNA"/>
</dbReference>
<dbReference type="GO" id="GO:0016055">
    <property type="term" value="P:Wnt signaling pathway"/>
    <property type="evidence" value="ECO:0007669"/>
    <property type="project" value="UniProtKB-KW"/>
</dbReference>
<evidence type="ECO:0000256" key="1">
    <source>
        <dbReference type="ARBA" id="ARBA00022687"/>
    </source>
</evidence>
<dbReference type="Pfam" id="PF24884">
    <property type="entry name" value="NPHP3_hel"/>
    <property type="match status" value="1"/>
</dbReference>
<feature type="repeat" description="TPR" evidence="5">
    <location>
        <begin position="350"/>
        <end position="383"/>
    </location>
</feature>
<dbReference type="SUPFAM" id="SSF52540">
    <property type="entry name" value="P-loop containing nucleoside triphosphate hydrolases"/>
    <property type="match status" value="1"/>
</dbReference>
<dbReference type="OrthoDB" id="626167at2759"/>
<dbReference type="FunFam" id="1.25.40.10:FF:000362">
    <property type="entry name" value="Nephrocystin-3"/>
    <property type="match status" value="1"/>
</dbReference>